<evidence type="ECO:0000256" key="1">
    <source>
        <dbReference type="SAM" id="MobiDB-lite"/>
    </source>
</evidence>
<reference evidence="2" key="1">
    <citation type="submission" date="2022-07" db="EMBL/GenBank/DDBJ databases">
        <title>The genome of Lyophyllum shimeji provides insight into the initial evolution of ectomycorrhizal fungal genome.</title>
        <authorList>
            <person name="Kobayashi Y."/>
            <person name="Shibata T."/>
            <person name="Hirakawa H."/>
            <person name="Shigenobu S."/>
            <person name="Nishiyama T."/>
            <person name="Yamada A."/>
            <person name="Hasebe M."/>
            <person name="Kawaguchi M."/>
        </authorList>
    </citation>
    <scope>NUCLEOTIDE SEQUENCE</scope>
    <source>
        <strain evidence="2">AT787</strain>
    </source>
</reference>
<evidence type="ECO:0008006" key="4">
    <source>
        <dbReference type="Google" id="ProtNLM"/>
    </source>
</evidence>
<evidence type="ECO:0000313" key="2">
    <source>
        <dbReference type="EMBL" id="GLB35619.1"/>
    </source>
</evidence>
<sequence length="345" mass="39977">MSDSGDRSCDSSTEEIPQPPRHCDIPASARRLVTVITTGNPQLSGKRCLIENTDECNDVQHFYCLSRATPKRILDKLEYAWNMKRYTLNLDSRYNIFFLSSKFRSLYDKQRWLLFPETRIIDEYHAAKDKGRENFPKIDETVYRYRLVAHPDMRLVPIHRQASPPPTAPEPPSQTDFTYFPHPYHNFPIIASHLHPRFVICDAGRKLRMGLLLFPYMRQHPSLESEIEKMVEIYNAWTDIDPRNDDAQAFLSSGFSNDGAHDTSSKNNVNHRVRGTRDRWDLTPPRATKRRKLMDEEALRRALDVKKQVISGWLDGVAKEREVGGREYPMGETDLTQHGGDVAYL</sequence>
<dbReference type="EMBL" id="BRPK01000002">
    <property type="protein sequence ID" value="GLB35619.1"/>
    <property type="molecule type" value="Genomic_DNA"/>
</dbReference>
<dbReference type="OrthoDB" id="3133596at2759"/>
<protein>
    <recommendedName>
        <fullName evidence="4">HNH nuclease domain-containing protein</fullName>
    </recommendedName>
</protein>
<evidence type="ECO:0000313" key="3">
    <source>
        <dbReference type="Proteomes" id="UP001063166"/>
    </source>
</evidence>
<keyword evidence="3" id="KW-1185">Reference proteome</keyword>
<organism evidence="2 3">
    <name type="scientific">Lyophyllum shimeji</name>
    <name type="common">Hon-shimeji</name>
    <name type="synonym">Tricholoma shimeji</name>
    <dbReference type="NCBI Taxonomy" id="47721"/>
    <lineage>
        <taxon>Eukaryota</taxon>
        <taxon>Fungi</taxon>
        <taxon>Dikarya</taxon>
        <taxon>Basidiomycota</taxon>
        <taxon>Agaricomycotina</taxon>
        <taxon>Agaricomycetes</taxon>
        <taxon>Agaricomycetidae</taxon>
        <taxon>Agaricales</taxon>
        <taxon>Tricholomatineae</taxon>
        <taxon>Lyophyllaceae</taxon>
        <taxon>Lyophyllum</taxon>
    </lineage>
</organism>
<dbReference type="Proteomes" id="UP001063166">
    <property type="component" value="Unassembled WGS sequence"/>
</dbReference>
<accession>A0A9P3UIJ6</accession>
<comment type="caution">
    <text evidence="2">The sequence shown here is derived from an EMBL/GenBank/DDBJ whole genome shotgun (WGS) entry which is preliminary data.</text>
</comment>
<name>A0A9P3UIJ6_LYOSH</name>
<dbReference type="AlphaFoldDB" id="A0A9P3UIJ6"/>
<proteinExistence type="predicted"/>
<feature type="region of interest" description="Disordered" evidence="1">
    <location>
        <begin position="1"/>
        <end position="24"/>
    </location>
</feature>
<gene>
    <name evidence="2" type="ORF">LshimejAT787_0211840</name>
</gene>